<feature type="active site" description="Nucleophile" evidence="2">
    <location>
        <position position="81"/>
    </location>
</feature>
<evidence type="ECO:0000256" key="1">
    <source>
        <dbReference type="ARBA" id="ARBA00023098"/>
    </source>
</evidence>
<feature type="short sequence motif" description="GXSXG" evidence="2">
    <location>
        <begin position="79"/>
        <end position="83"/>
    </location>
</feature>
<keyword evidence="1 2" id="KW-0443">Lipid metabolism</keyword>
<organism evidence="4 5">
    <name type="scientific">Polymorphobacter multimanifer</name>
    <dbReference type="NCBI Taxonomy" id="1070431"/>
    <lineage>
        <taxon>Bacteria</taxon>
        <taxon>Pseudomonadati</taxon>
        <taxon>Pseudomonadota</taxon>
        <taxon>Alphaproteobacteria</taxon>
        <taxon>Sphingomonadales</taxon>
        <taxon>Sphingosinicellaceae</taxon>
        <taxon>Polymorphobacter</taxon>
    </lineage>
</organism>
<keyword evidence="2" id="KW-0442">Lipid degradation</keyword>
<dbReference type="GO" id="GO:0016787">
    <property type="term" value="F:hydrolase activity"/>
    <property type="evidence" value="ECO:0007669"/>
    <property type="project" value="UniProtKB-UniRule"/>
</dbReference>
<dbReference type="GO" id="GO:0016042">
    <property type="term" value="P:lipid catabolic process"/>
    <property type="evidence" value="ECO:0007669"/>
    <property type="project" value="UniProtKB-UniRule"/>
</dbReference>
<dbReference type="InterPro" id="IPR024282">
    <property type="entry name" value="DUF3376"/>
</dbReference>
<evidence type="ECO:0000259" key="3">
    <source>
        <dbReference type="PROSITE" id="PS51635"/>
    </source>
</evidence>
<dbReference type="InterPro" id="IPR019894">
    <property type="entry name" value="Patatin-related_protein"/>
</dbReference>
<dbReference type="EMBL" id="JACIIV010000009">
    <property type="protein sequence ID" value="MBB6227307.1"/>
    <property type="molecule type" value="Genomic_DNA"/>
</dbReference>
<reference evidence="4 5" key="1">
    <citation type="submission" date="2020-08" db="EMBL/GenBank/DDBJ databases">
        <title>Genomic Encyclopedia of Type Strains, Phase IV (KMG-IV): sequencing the most valuable type-strain genomes for metagenomic binning, comparative biology and taxonomic classification.</title>
        <authorList>
            <person name="Goeker M."/>
        </authorList>
    </citation>
    <scope>NUCLEOTIDE SEQUENCE [LARGE SCALE GENOMIC DNA]</scope>
    <source>
        <strain evidence="4 5">DSM 102189</strain>
    </source>
</reference>
<keyword evidence="5" id="KW-1185">Reference proteome</keyword>
<sequence length="770" mass="82715">MRRRELRLALVCYGGVSLAVYMHGITKEVWKLSRASMRRHHQLPETLPPADDSEAVYGALLAALAPNLDLTVSTDIIAGASAGGINGILLAQAIATGQSMEPLRGLWLEGADSDRLLDPVGASSSWSKLWAMPLIAWTNRHGLGLGEMEEPEVRTEAAGKLSRLMRSRWFTPPFSGAMFSGMLLDAFAAMAATSPTPPLLPDQQPLDLFVTVTDYHGSAVRLALHSPAEISETEHRLILGFQSAGAGPDGARHLADAPALAFAARATASFPGAFPPAGIGEMDAVLAARGDEWPGRAAFLAGAFPRHADPEKVALIDGSVINGRPFGPAIEALGHHRAHREVDRRFVYVDPRPGMHAERAADGRSPGFFATILRSLADIPRQQPINDSLGTIEALSARVRRLRAVTEGMGPQVEAAIEAAVGRRFFLFAITPERLAEWRSKAQTEAATRAGFTYASYAQLKLARLTESLSQLLASMGAGAAEPLRVRLVAHLHEEGLDKPAQAQGKNGAGSPFVLLLRQFDIEFRIRRLRFVIRRINALAAAGLQPAAMAAVEALKAGFYSLIDIHLGRRNPARLAAHAALDGIDLTDPAAALAGLAQALDLRALDTESDRNICALFAQPMPRAVRRNLLNAYLGFPLYDIATLPLLAGDGSDEFDEIKVDRLSPLDSPSLAHVGGTKLQGSRLNAFGAFFSRAYREHDYLWGRLHAAERLIDIVASATANPPDLVPFKDAAFRAILAAEREQLPHIAELITRLEAALASSAPRSAGDGR</sequence>
<feature type="active site" description="Proton acceptor" evidence="2">
    <location>
        <position position="317"/>
    </location>
</feature>
<dbReference type="NCBIfam" id="TIGR03607">
    <property type="entry name" value="patatin-like protein"/>
    <property type="match status" value="1"/>
</dbReference>
<dbReference type="InterPro" id="IPR002641">
    <property type="entry name" value="PNPLA_dom"/>
</dbReference>
<evidence type="ECO:0000256" key="2">
    <source>
        <dbReference type="PROSITE-ProRule" id="PRU01161"/>
    </source>
</evidence>
<dbReference type="Pfam" id="PF01734">
    <property type="entry name" value="Patatin"/>
    <property type="match status" value="1"/>
</dbReference>
<protein>
    <submittedName>
        <fullName evidence="4">Patatin-related protein</fullName>
    </submittedName>
</protein>
<keyword evidence="2" id="KW-0378">Hydrolase</keyword>
<comment type="caution">
    <text evidence="4">The sequence shown here is derived from an EMBL/GenBank/DDBJ whole genome shotgun (WGS) entry which is preliminary data.</text>
</comment>
<dbReference type="PROSITE" id="PS51635">
    <property type="entry name" value="PNPLA"/>
    <property type="match status" value="1"/>
</dbReference>
<dbReference type="Proteomes" id="UP000538147">
    <property type="component" value="Unassembled WGS sequence"/>
</dbReference>
<dbReference type="SUPFAM" id="SSF52151">
    <property type="entry name" value="FabD/lysophospholipase-like"/>
    <property type="match status" value="1"/>
</dbReference>
<proteinExistence type="predicted"/>
<dbReference type="Pfam" id="PF11856">
    <property type="entry name" value="DUF3376"/>
    <property type="match status" value="1"/>
</dbReference>
<dbReference type="Gene3D" id="3.40.1090.10">
    <property type="entry name" value="Cytosolic phospholipase A2 catalytic domain"/>
    <property type="match status" value="1"/>
</dbReference>
<evidence type="ECO:0000313" key="5">
    <source>
        <dbReference type="Proteomes" id="UP000538147"/>
    </source>
</evidence>
<name>A0A841L3S0_9SPHN</name>
<dbReference type="RefSeq" id="WP_184197637.1">
    <property type="nucleotide sequence ID" value="NZ_JACIIV010000009.1"/>
</dbReference>
<comment type="caution">
    <text evidence="2">Lacks conserved residue(s) required for the propagation of feature annotation.</text>
</comment>
<feature type="domain" description="PNPLA" evidence="3">
    <location>
        <begin position="10"/>
        <end position="330"/>
    </location>
</feature>
<dbReference type="AlphaFoldDB" id="A0A841L3S0"/>
<accession>A0A841L3S0</accession>
<dbReference type="InterPro" id="IPR016035">
    <property type="entry name" value="Acyl_Trfase/lysoPLipase"/>
</dbReference>
<evidence type="ECO:0000313" key="4">
    <source>
        <dbReference type="EMBL" id="MBB6227307.1"/>
    </source>
</evidence>
<gene>
    <name evidence="4" type="ORF">FHS79_001473</name>
</gene>